<dbReference type="Proteomes" id="UP001465755">
    <property type="component" value="Unassembled WGS sequence"/>
</dbReference>
<keyword evidence="3" id="KW-1185">Reference proteome</keyword>
<gene>
    <name evidence="2" type="ORF">WJX73_004017</name>
</gene>
<dbReference type="EMBL" id="JALJOQ010000227">
    <property type="protein sequence ID" value="KAK9788433.1"/>
    <property type="molecule type" value="Genomic_DNA"/>
</dbReference>
<comment type="caution">
    <text evidence="2">The sequence shown here is derived from an EMBL/GenBank/DDBJ whole genome shotgun (WGS) entry which is preliminary data.</text>
</comment>
<feature type="region of interest" description="Disordered" evidence="1">
    <location>
        <begin position="36"/>
        <end position="89"/>
    </location>
</feature>
<evidence type="ECO:0000313" key="3">
    <source>
        <dbReference type="Proteomes" id="UP001465755"/>
    </source>
</evidence>
<reference evidence="2 3" key="1">
    <citation type="journal article" date="2024" name="Nat. Commun.">
        <title>Phylogenomics reveals the evolutionary origins of lichenization in chlorophyte algae.</title>
        <authorList>
            <person name="Puginier C."/>
            <person name="Libourel C."/>
            <person name="Otte J."/>
            <person name="Skaloud P."/>
            <person name="Haon M."/>
            <person name="Grisel S."/>
            <person name="Petersen M."/>
            <person name="Berrin J.G."/>
            <person name="Delaux P.M."/>
            <person name="Dal Grande F."/>
            <person name="Keller J."/>
        </authorList>
    </citation>
    <scope>NUCLEOTIDE SEQUENCE [LARGE SCALE GENOMIC DNA]</scope>
    <source>
        <strain evidence="2 3">SAG 2036</strain>
    </source>
</reference>
<feature type="region of interest" description="Disordered" evidence="1">
    <location>
        <begin position="109"/>
        <end position="130"/>
    </location>
</feature>
<organism evidence="2 3">
    <name type="scientific">Symbiochloris irregularis</name>
    <dbReference type="NCBI Taxonomy" id="706552"/>
    <lineage>
        <taxon>Eukaryota</taxon>
        <taxon>Viridiplantae</taxon>
        <taxon>Chlorophyta</taxon>
        <taxon>core chlorophytes</taxon>
        <taxon>Trebouxiophyceae</taxon>
        <taxon>Trebouxiales</taxon>
        <taxon>Trebouxiaceae</taxon>
        <taxon>Symbiochloris</taxon>
    </lineage>
</organism>
<proteinExistence type="predicted"/>
<sequence>MPRKSIPRAFKLACKHYRGFDRHFATKAFATRKLQASQGAVNQKLASSSDAKYGKASGTPLEVKSDPMYQYAKMGRRDSTEGPRRLTLTRRTSDRLAIKWYGSLDKRPIAKVSTGSSPSSRLGPPSGDKARVAAAWSAYADLDGPKH</sequence>
<protein>
    <submittedName>
        <fullName evidence="2">Uncharacterized protein</fullName>
    </submittedName>
</protein>
<accession>A0AAW1NNT5</accession>
<evidence type="ECO:0000313" key="2">
    <source>
        <dbReference type="EMBL" id="KAK9788433.1"/>
    </source>
</evidence>
<evidence type="ECO:0000256" key="1">
    <source>
        <dbReference type="SAM" id="MobiDB-lite"/>
    </source>
</evidence>
<feature type="compositionally biased region" description="Polar residues" evidence="1">
    <location>
        <begin position="36"/>
        <end position="50"/>
    </location>
</feature>
<feature type="compositionally biased region" description="Basic and acidic residues" evidence="1">
    <location>
        <begin position="75"/>
        <end position="84"/>
    </location>
</feature>
<dbReference type="AlphaFoldDB" id="A0AAW1NNT5"/>
<feature type="compositionally biased region" description="Low complexity" evidence="1">
    <location>
        <begin position="113"/>
        <end position="127"/>
    </location>
</feature>
<name>A0AAW1NNT5_9CHLO</name>